<dbReference type="InterPro" id="IPR013766">
    <property type="entry name" value="Thioredoxin_domain"/>
</dbReference>
<dbReference type="PANTHER" id="PTHR42852">
    <property type="entry name" value="THIOL:DISULFIDE INTERCHANGE PROTEIN DSBE"/>
    <property type="match status" value="1"/>
</dbReference>
<keyword evidence="1" id="KW-0732">Signal</keyword>
<dbReference type="GO" id="GO:0016491">
    <property type="term" value="F:oxidoreductase activity"/>
    <property type="evidence" value="ECO:0007669"/>
    <property type="project" value="InterPro"/>
</dbReference>
<comment type="caution">
    <text evidence="3">The sequence shown here is derived from an EMBL/GenBank/DDBJ whole genome shotgun (WGS) entry which is preliminary data.</text>
</comment>
<dbReference type="CDD" id="cd02966">
    <property type="entry name" value="TlpA_like_family"/>
    <property type="match status" value="1"/>
</dbReference>
<evidence type="ECO:0000256" key="1">
    <source>
        <dbReference type="SAM" id="SignalP"/>
    </source>
</evidence>
<feature type="chain" id="PRO_5032968544" description="Thioredoxin domain-containing protein" evidence="1">
    <location>
        <begin position="20"/>
        <end position="157"/>
    </location>
</feature>
<dbReference type="SUPFAM" id="SSF52833">
    <property type="entry name" value="Thioredoxin-like"/>
    <property type="match status" value="1"/>
</dbReference>
<organism evidence="3 4">
    <name type="scientific">Acuticoccus sediminis</name>
    <dbReference type="NCBI Taxonomy" id="2184697"/>
    <lineage>
        <taxon>Bacteria</taxon>
        <taxon>Pseudomonadati</taxon>
        <taxon>Pseudomonadota</taxon>
        <taxon>Alphaproteobacteria</taxon>
        <taxon>Hyphomicrobiales</taxon>
        <taxon>Amorphaceae</taxon>
        <taxon>Acuticoccus</taxon>
    </lineage>
</organism>
<dbReference type="PROSITE" id="PS51352">
    <property type="entry name" value="THIOREDOXIN_2"/>
    <property type="match status" value="1"/>
</dbReference>
<dbReference type="InterPro" id="IPR000866">
    <property type="entry name" value="AhpC/TSA"/>
</dbReference>
<dbReference type="Proteomes" id="UP000249590">
    <property type="component" value="Unassembled WGS sequence"/>
</dbReference>
<accession>A0A8B2NZ16</accession>
<dbReference type="PANTHER" id="PTHR42852:SF13">
    <property type="entry name" value="PROTEIN DIPZ"/>
    <property type="match status" value="1"/>
</dbReference>
<dbReference type="OrthoDB" id="9799347at2"/>
<dbReference type="Gene3D" id="3.40.30.10">
    <property type="entry name" value="Glutaredoxin"/>
    <property type="match status" value="1"/>
</dbReference>
<gene>
    <name evidence="3" type="ORF">DLJ53_05760</name>
</gene>
<dbReference type="InterPro" id="IPR036249">
    <property type="entry name" value="Thioredoxin-like_sf"/>
</dbReference>
<protein>
    <recommendedName>
        <fullName evidence="2">Thioredoxin domain-containing protein</fullName>
    </recommendedName>
</protein>
<keyword evidence="4" id="KW-1185">Reference proteome</keyword>
<dbReference type="InterPro" id="IPR050553">
    <property type="entry name" value="Thioredoxin_ResA/DsbE_sf"/>
</dbReference>
<feature type="signal peptide" evidence="1">
    <location>
        <begin position="1"/>
        <end position="19"/>
    </location>
</feature>
<evidence type="ECO:0000313" key="3">
    <source>
        <dbReference type="EMBL" id="RAI03970.1"/>
    </source>
</evidence>
<dbReference type="GO" id="GO:0016209">
    <property type="term" value="F:antioxidant activity"/>
    <property type="evidence" value="ECO:0007669"/>
    <property type="project" value="InterPro"/>
</dbReference>
<evidence type="ECO:0000313" key="4">
    <source>
        <dbReference type="Proteomes" id="UP000249590"/>
    </source>
</evidence>
<dbReference type="Pfam" id="PF00578">
    <property type="entry name" value="AhpC-TSA"/>
    <property type="match status" value="1"/>
</dbReference>
<reference evidence="3 4" key="1">
    <citation type="submission" date="2018-05" db="EMBL/GenBank/DDBJ databases">
        <title>Acuticoccus sediminis sp. nov., isolated from deep-sea sediment of Indian Ocean.</title>
        <authorList>
            <person name="Liu X."/>
            <person name="Lai Q."/>
            <person name="Du Y."/>
            <person name="Sun F."/>
            <person name="Zhang X."/>
            <person name="Wang S."/>
            <person name="Shao Z."/>
        </authorList>
    </citation>
    <scope>NUCLEOTIDE SEQUENCE [LARGE SCALE GENOMIC DNA]</scope>
    <source>
        <strain evidence="3 4">PTG4-2</strain>
    </source>
</reference>
<dbReference type="AlphaFoldDB" id="A0A8B2NZ16"/>
<dbReference type="RefSeq" id="WP_111343077.1">
    <property type="nucleotide sequence ID" value="NZ_QHHQ01000001.1"/>
</dbReference>
<dbReference type="EMBL" id="QHHQ01000001">
    <property type="protein sequence ID" value="RAI03970.1"/>
    <property type="molecule type" value="Genomic_DNA"/>
</dbReference>
<feature type="domain" description="Thioredoxin" evidence="2">
    <location>
        <begin position="4"/>
        <end position="157"/>
    </location>
</feature>
<name>A0A8B2NZ16_9HYPH</name>
<evidence type="ECO:0000259" key="2">
    <source>
        <dbReference type="PROSITE" id="PS51352"/>
    </source>
</evidence>
<sequence>MMKLAAALLSACIAAPALADGLVVEDASGTAAPLATHTGTAPAAVHFWATWCGPCLTELPRLADLMADRPDLAAHIVIVSVDTRSIDSVRAFLADRLGLDLETLRVVEGTPGDTYGVRAYPATVFLAGDGTLAAKVEGSIDWSDPDRVADLAASLAD</sequence>
<proteinExistence type="predicted"/>